<organism evidence="1 2">
    <name type="scientific">Absidia repens</name>
    <dbReference type="NCBI Taxonomy" id="90262"/>
    <lineage>
        <taxon>Eukaryota</taxon>
        <taxon>Fungi</taxon>
        <taxon>Fungi incertae sedis</taxon>
        <taxon>Mucoromycota</taxon>
        <taxon>Mucoromycotina</taxon>
        <taxon>Mucoromycetes</taxon>
        <taxon>Mucorales</taxon>
        <taxon>Cunninghamellaceae</taxon>
        <taxon>Absidia</taxon>
    </lineage>
</organism>
<dbReference type="Proteomes" id="UP000193560">
    <property type="component" value="Unassembled WGS sequence"/>
</dbReference>
<name>A0A1X2I8Q9_9FUNG</name>
<dbReference type="AlphaFoldDB" id="A0A1X2I8Q9"/>
<dbReference type="EMBL" id="MCGE01000021">
    <property type="protein sequence ID" value="ORZ11568.1"/>
    <property type="molecule type" value="Genomic_DNA"/>
</dbReference>
<evidence type="ECO:0000313" key="1">
    <source>
        <dbReference type="EMBL" id="ORZ11568.1"/>
    </source>
</evidence>
<keyword evidence="2" id="KW-1185">Reference proteome</keyword>
<gene>
    <name evidence="1" type="ORF">BCR42DRAFT_421355</name>
</gene>
<sequence>MSYMSFCHHPHISFTRLPIVSQQLYLATLQHNLTLAILIIHLFHNTPFYSLISNSTNNPLALLYFAYECSNEIK</sequence>
<protein>
    <submittedName>
        <fullName evidence="1">Uncharacterized protein</fullName>
    </submittedName>
</protein>
<comment type="caution">
    <text evidence="1">The sequence shown here is derived from an EMBL/GenBank/DDBJ whole genome shotgun (WGS) entry which is preliminary data.</text>
</comment>
<reference evidence="1 2" key="1">
    <citation type="submission" date="2016-07" db="EMBL/GenBank/DDBJ databases">
        <title>Pervasive Adenine N6-methylation of Active Genes in Fungi.</title>
        <authorList>
            <consortium name="DOE Joint Genome Institute"/>
            <person name="Mondo S.J."/>
            <person name="Dannebaum R.O."/>
            <person name="Kuo R.C."/>
            <person name="Labutti K."/>
            <person name="Haridas S."/>
            <person name="Kuo A."/>
            <person name="Salamov A."/>
            <person name="Ahrendt S.R."/>
            <person name="Lipzen A."/>
            <person name="Sullivan W."/>
            <person name="Andreopoulos W.B."/>
            <person name="Clum A."/>
            <person name="Lindquist E."/>
            <person name="Daum C."/>
            <person name="Ramamoorthy G.K."/>
            <person name="Gryganskyi A."/>
            <person name="Culley D."/>
            <person name="Magnuson J.K."/>
            <person name="James T.Y."/>
            <person name="O'Malley M.A."/>
            <person name="Stajich J.E."/>
            <person name="Spatafora J.W."/>
            <person name="Visel A."/>
            <person name="Grigoriev I.V."/>
        </authorList>
    </citation>
    <scope>NUCLEOTIDE SEQUENCE [LARGE SCALE GENOMIC DNA]</scope>
    <source>
        <strain evidence="1 2">NRRL 1336</strain>
    </source>
</reference>
<accession>A0A1X2I8Q9</accession>
<proteinExistence type="predicted"/>
<evidence type="ECO:0000313" key="2">
    <source>
        <dbReference type="Proteomes" id="UP000193560"/>
    </source>
</evidence>